<protein>
    <submittedName>
        <fullName evidence="1">Phage tail protein</fullName>
    </submittedName>
</protein>
<dbReference type="EMBL" id="JAMXQV010000021">
    <property type="protein sequence ID" value="MCR6487824.1"/>
    <property type="molecule type" value="Genomic_DNA"/>
</dbReference>
<dbReference type="Pfam" id="PF06841">
    <property type="entry name" value="Phage_T4_gp19"/>
    <property type="match status" value="1"/>
</dbReference>
<reference evidence="1" key="1">
    <citation type="submission" date="2022-06" db="EMBL/GenBank/DDBJ databases">
        <title>Amycolatopsis iheyaensis sp. nov., a new species of the genus Amycolatopsis isolated from soil in Iheya island, Japan.</title>
        <authorList>
            <person name="Ngamcharungchit C."/>
            <person name="Kanto H."/>
            <person name="Take A."/>
            <person name="Intra B."/>
            <person name="Matsumoto A."/>
            <person name="Panbangred W."/>
            <person name="Inahashi Y."/>
        </authorList>
    </citation>
    <scope>NUCLEOTIDE SEQUENCE</scope>
    <source>
        <strain evidence="1">OK19-0408</strain>
    </source>
</reference>
<dbReference type="AlphaFoldDB" id="A0A9X2SMN9"/>
<accession>A0A9X2SMN9</accession>
<dbReference type="GO" id="GO:0005198">
    <property type="term" value="F:structural molecule activity"/>
    <property type="evidence" value="ECO:0007669"/>
    <property type="project" value="InterPro"/>
</dbReference>
<name>A0A9X2SMN9_9PSEU</name>
<gene>
    <name evidence="1" type="ORF">M8542_33860</name>
</gene>
<dbReference type="Proteomes" id="UP001144096">
    <property type="component" value="Unassembled WGS sequence"/>
</dbReference>
<organism evidence="1 2">
    <name type="scientific">Amycolatopsis iheyensis</name>
    <dbReference type="NCBI Taxonomy" id="2945988"/>
    <lineage>
        <taxon>Bacteria</taxon>
        <taxon>Bacillati</taxon>
        <taxon>Actinomycetota</taxon>
        <taxon>Actinomycetes</taxon>
        <taxon>Pseudonocardiales</taxon>
        <taxon>Pseudonocardiaceae</taxon>
        <taxon>Amycolatopsis</taxon>
    </lineage>
</organism>
<evidence type="ECO:0000313" key="1">
    <source>
        <dbReference type="EMBL" id="MCR6487824.1"/>
    </source>
</evidence>
<dbReference type="InterPro" id="IPR010667">
    <property type="entry name" value="Phage_T4_Gp19"/>
</dbReference>
<dbReference type="RefSeq" id="WP_257924388.1">
    <property type="nucleotide sequence ID" value="NZ_JAMXQV010000021.1"/>
</dbReference>
<evidence type="ECO:0000313" key="2">
    <source>
        <dbReference type="Proteomes" id="UP001144096"/>
    </source>
</evidence>
<comment type="caution">
    <text evidence="1">The sequence shown here is derived from an EMBL/GenBank/DDBJ whole genome shotgun (WGS) entry which is preliminary data.</text>
</comment>
<proteinExistence type="predicted"/>
<keyword evidence="2" id="KW-1185">Reference proteome</keyword>
<sequence length="170" mass="18631">MVRTAVVSFPKPNVRTPGRAAATLTGQVGMSHHFVIQIDHGRYDFGQWTKASGLGVSWTPHRYRAGNTTAEVIQPAVPAYTTISLSRAACADSAVVQKWLVTVVRSRQLLSGAVSLIDFTGLPVISWKLKEFFPIGWRIGEFDSGGSRPVLETLELAHGGFLDDEVRKPW</sequence>